<dbReference type="GO" id="GO:1900229">
    <property type="term" value="P:negative regulation of single-species biofilm formation in or on host organism"/>
    <property type="evidence" value="ECO:0007669"/>
    <property type="project" value="TreeGrafter"/>
</dbReference>
<evidence type="ECO:0000256" key="1">
    <source>
        <dbReference type="ARBA" id="ARBA00004613"/>
    </source>
</evidence>
<keyword evidence="8" id="KW-0391">Immunity</keyword>
<comment type="function">
    <text evidence="15">Lipid-binding protein which shows high specificity for the surfactant phospholipid dipalmitoylphosphatidylcholine (DPPC). Plays a role in the innate immune responses of the upper airways. Reduces the surface tension in secretions from airway epithelia and inhibits the formation of biofilm by pathogenic Gram-negative bacteria, such as P.aeruginosa and K.pneumoniae. Negatively regulates proteolytic cleavage of SCNN1G, an event that is required for activation of the epithelial sodium channel (ENaC), and thereby contributes to airway surface liquid homeostasis and proper clearance of mucus. Plays a role in the airway inflammatory response after exposure to irritants. May attract macrophages and neutrophils.</text>
</comment>
<dbReference type="InterPro" id="IPR017942">
    <property type="entry name" value="Lipid-bd_serum_glycop_N"/>
</dbReference>
<proteinExistence type="inferred from homology"/>
<evidence type="ECO:0000256" key="2">
    <source>
        <dbReference type="ARBA" id="ARBA00009020"/>
    </source>
</evidence>
<dbReference type="PANTHER" id="PTHR47015:SF1">
    <property type="entry name" value="BPI FOLD-CONTAINING FAMILY A MEMBER 1"/>
    <property type="match status" value="1"/>
</dbReference>
<keyword evidence="7 16" id="KW-0732">Signal</keyword>
<keyword evidence="18" id="KW-1185">Reference proteome</keyword>
<feature type="signal peptide" evidence="16">
    <location>
        <begin position="1"/>
        <end position="19"/>
    </location>
</feature>
<dbReference type="GeneID" id="100754051"/>
<dbReference type="SUPFAM" id="SSF55394">
    <property type="entry name" value="Bactericidal permeability-increasing protein, BPI"/>
    <property type="match status" value="1"/>
</dbReference>
<feature type="domain" description="Lipid-binding serum glycoprotein N-terminal" evidence="17">
    <location>
        <begin position="75"/>
        <end position="248"/>
    </location>
</feature>
<protein>
    <recommendedName>
        <fullName evidence="3">BPI fold-containing family A member 1</fullName>
    </recommendedName>
    <alternativeName>
        <fullName evidence="14">Palate lung and nasal epithelium clone protein</fullName>
    </alternativeName>
</protein>
<keyword evidence="12" id="KW-0325">Glycoprotein</keyword>
<evidence type="ECO:0000256" key="8">
    <source>
        <dbReference type="ARBA" id="ARBA00022859"/>
    </source>
</evidence>
<reference evidence="18" key="1">
    <citation type="journal article" date="2018" name="Biotechnol. Bioeng.">
        <title>A reference genome of the Chinese hamster based on a hybrid assembly strategy.</title>
        <authorList>
            <person name="Rupp O."/>
            <person name="MacDonald M.L."/>
            <person name="Li S."/>
            <person name="Dhiman H."/>
            <person name="Polson S."/>
            <person name="Griep S."/>
            <person name="Heffner K."/>
            <person name="Hernandez I."/>
            <person name="Brinkrolf K."/>
            <person name="Jadhav V."/>
            <person name="Samoudi M."/>
            <person name="Hao H."/>
            <person name="Kingham B."/>
            <person name="Goesmann A."/>
            <person name="Betenbaugh M.J."/>
            <person name="Lewis N.E."/>
            <person name="Borth N."/>
            <person name="Lee K.H."/>
        </authorList>
    </citation>
    <scope>NUCLEOTIDE SEQUENCE [LARGE SCALE GENOMIC DNA]</scope>
    <source>
        <strain evidence="18">17A/GY</strain>
    </source>
</reference>
<evidence type="ECO:0000256" key="4">
    <source>
        <dbReference type="ARBA" id="ARBA00022525"/>
    </source>
</evidence>
<dbReference type="RefSeq" id="XP_035301909.1">
    <property type="nucleotide sequence ID" value="XM_035446018.1"/>
</dbReference>
<keyword evidence="9" id="KW-0044">Antibiotic</keyword>
<dbReference type="GO" id="GO:0045087">
    <property type="term" value="P:innate immune response"/>
    <property type="evidence" value="ECO:0007669"/>
    <property type="project" value="UniProtKB-KW"/>
</dbReference>
<evidence type="ECO:0000256" key="14">
    <source>
        <dbReference type="ARBA" id="ARBA00030462"/>
    </source>
</evidence>
<dbReference type="Pfam" id="PF01273">
    <property type="entry name" value="LBP_BPI_CETP"/>
    <property type="match status" value="1"/>
</dbReference>
<dbReference type="KEGG" id="cge:100754051"/>
<reference evidence="18" key="2">
    <citation type="journal article" date="2020" name="Biotechnol. Bioeng.">
        <title>Chromosome-scale scaffolds for the Chinese hamster reference genome assembly to facilitate the study of the CHO epigenome.</title>
        <authorList>
            <person name="Hilliard W."/>
            <person name="MacDonald M."/>
            <person name="Lee K.H."/>
        </authorList>
    </citation>
    <scope>NUCLEOTIDE SEQUENCE [LARGE SCALE GENOMIC DNA]</scope>
    <source>
        <strain evidence="18">17A/GY</strain>
    </source>
</reference>
<evidence type="ECO:0000256" key="6">
    <source>
        <dbReference type="ARBA" id="ARBA00022588"/>
    </source>
</evidence>
<dbReference type="GO" id="GO:0019731">
    <property type="term" value="P:antibacterial humoral response"/>
    <property type="evidence" value="ECO:0007669"/>
    <property type="project" value="TreeGrafter"/>
</dbReference>
<evidence type="ECO:0000256" key="3">
    <source>
        <dbReference type="ARBA" id="ARBA00018715"/>
    </source>
</evidence>
<evidence type="ECO:0000256" key="15">
    <source>
        <dbReference type="ARBA" id="ARBA00045411"/>
    </source>
</evidence>
<evidence type="ECO:0000256" key="5">
    <source>
        <dbReference type="ARBA" id="ARBA00022529"/>
    </source>
</evidence>
<dbReference type="OrthoDB" id="9835719at2759"/>
<evidence type="ECO:0000313" key="18">
    <source>
        <dbReference type="Proteomes" id="UP001108280"/>
    </source>
</evidence>
<dbReference type="GO" id="GO:0005615">
    <property type="term" value="C:extracellular space"/>
    <property type="evidence" value="ECO:0007669"/>
    <property type="project" value="TreeGrafter"/>
</dbReference>
<dbReference type="PANTHER" id="PTHR47015">
    <property type="entry name" value="BPI FOLD-CONTAINING FAMILY A MEMBER 1"/>
    <property type="match status" value="1"/>
</dbReference>
<accession>A0A9J7GY28</accession>
<keyword evidence="5" id="KW-0929">Antimicrobial</keyword>
<evidence type="ECO:0000256" key="11">
    <source>
        <dbReference type="ARBA" id="ARBA00023157"/>
    </source>
</evidence>
<dbReference type="InterPro" id="IPR017943">
    <property type="entry name" value="Bactericidal_perm-incr_a/b_dom"/>
</dbReference>
<evidence type="ECO:0000256" key="10">
    <source>
        <dbReference type="ARBA" id="ARBA00023121"/>
    </source>
</evidence>
<dbReference type="Proteomes" id="UP001108280">
    <property type="component" value="Chromosome 6"/>
</dbReference>
<comment type="subunit">
    <text evidence="13">Monomer. Interacts (via N-terminus) with SCNN1B, a subunit of the heterotrimeric epithelial sodium channel (ENaC); this inhibits proteolytic activation of ENaC.</text>
</comment>
<name>A0A9J7GY28_CRIGR</name>
<keyword evidence="6" id="KW-0399">Innate immunity</keyword>
<sequence>MFLVGSLVVLCGLLAQSSAQLAGLPLPLGQGLSLPLDQSLPLPLDQGLPLPVTPGLLSNPTDHLAGSFTDALSGGLLSGGLLGILENIPLLDILKSGGGNTNGLVGGLLGKLTSSIPLLNNILDIKITDPQLLELGLVQSPDGHRLYVTIPLGLTLKVNTPLVGSLLKLAVKMNITAEVLAVKDNQGRIHLVLGDCTHSPGSLQITLLNGATPLQSVFDSLTDILTKVLPDLVQGKVCPLVNGILSHLDVTLVHDIAELLIHGLQFVIKV</sequence>
<evidence type="ECO:0000313" key="19">
    <source>
        <dbReference type="RefSeq" id="XP_035301909.1"/>
    </source>
</evidence>
<organism evidence="18 19">
    <name type="scientific">Cricetulus griseus</name>
    <name type="common">Chinese hamster</name>
    <name type="synonym">Cricetulus barabensis griseus</name>
    <dbReference type="NCBI Taxonomy" id="10029"/>
    <lineage>
        <taxon>Eukaryota</taxon>
        <taxon>Metazoa</taxon>
        <taxon>Chordata</taxon>
        <taxon>Craniata</taxon>
        <taxon>Vertebrata</taxon>
        <taxon>Euteleostomi</taxon>
        <taxon>Mammalia</taxon>
        <taxon>Eutheria</taxon>
        <taxon>Euarchontoglires</taxon>
        <taxon>Glires</taxon>
        <taxon>Rodentia</taxon>
        <taxon>Myomorpha</taxon>
        <taxon>Muroidea</taxon>
        <taxon>Cricetidae</taxon>
        <taxon>Cricetinae</taxon>
        <taxon>Cricetulus</taxon>
    </lineage>
</organism>
<keyword evidence="4" id="KW-0964">Secreted</keyword>
<keyword evidence="11" id="KW-1015">Disulfide bond</keyword>
<dbReference type="FunFam" id="3.15.10.10:FF:000003">
    <property type="entry name" value="BPI fold-containing family A member 1"/>
    <property type="match status" value="1"/>
</dbReference>
<dbReference type="GO" id="GO:0002395">
    <property type="term" value="P:immune response in nasopharyngeal-associated lymphoid tissue"/>
    <property type="evidence" value="ECO:0007669"/>
    <property type="project" value="TreeGrafter"/>
</dbReference>
<comment type="subcellular location">
    <subcellularLocation>
        <location evidence="1">Secreted</location>
    </subcellularLocation>
</comment>
<dbReference type="AlphaFoldDB" id="A0A9J7GY28"/>
<evidence type="ECO:0000259" key="17">
    <source>
        <dbReference type="Pfam" id="PF01273"/>
    </source>
</evidence>
<dbReference type="Gene3D" id="3.15.10.10">
    <property type="entry name" value="Bactericidal permeability-increasing protein, domain 1"/>
    <property type="match status" value="1"/>
</dbReference>
<dbReference type="OMA" id="ANMLIHG"/>
<evidence type="ECO:0000256" key="12">
    <source>
        <dbReference type="ARBA" id="ARBA00023180"/>
    </source>
</evidence>
<evidence type="ECO:0000256" key="13">
    <source>
        <dbReference type="ARBA" id="ARBA00025926"/>
    </source>
</evidence>
<dbReference type="InterPro" id="IPR051902">
    <property type="entry name" value="BPI_fold-superfamily_member"/>
</dbReference>
<evidence type="ECO:0000256" key="9">
    <source>
        <dbReference type="ARBA" id="ARBA00023022"/>
    </source>
</evidence>
<comment type="similarity">
    <text evidence="2">Belongs to the BPI/LBP/Plunc superfamily. Plunc family.</text>
</comment>
<dbReference type="RefSeq" id="XP_035292543.1">
    <property type="nucleotide sequence ID" value="XM_035436652.1"/>
</dbReference>
<gene>
    <name evidence="19" type="primary">LOC100754051</name>
</gene>
<dbReference type="GO" id="GO:0008289">
    <property type="term" value="F:lipid binding"/>
    <property type="evidence" value="ECO:0007669"/>
    <property type="project" value="UniProtKB-KW"/>
</dbReference>
<reference evidence="19" key="3">
    <citation type="submission" date="2025-08" db="UniProtKB">
        <authorList>
            <consortium name="RefSeq"/>
        </authorList>
    </citation>
    <scope>IDENTIFICATION</scope>
    <source>
        <strain evidence="19">17A/GY</strain>
        <tissue evidence="19">Liver</tissue>
    </source>
</reference>
<evidence type="ECO:0000256" key="16">
    <source>
        <dbReference type="SAM" id="SignalP"/>
    </source>
</evidence>
<feature type="chain" id="PRO_5039896270" description="BPI fold-containing family A member 1" evidence="16">
    <location>
        <begin position="20"/>
        <end position="270"/>
    </location>
</feature>
<dbReference type="GO" id="GO:0043129">
    <property type="term" value="P:surfactant homeostasis"/>
    <property type="evidence" value="ECO:0007669"/>
    <property type="project" value="TreeGrafter"/>
</dbReference>
<dbReference type="GO" id="GO:0061844">
    <property type="term" value="P:antimicrobial humoral immune response mediated by antimicrobial peptide"/>
    <property type="evidence" value="ECO:0007669"/>
    <property type="project" value="TreeGrafter"/>
</dbReference>
<evidence type="ECO:0000256" key="7">
    <source>
        <dbReference type="ARBA" id="ARBA00022729"/>
    </source>
</evidence>
<keyword evidence="10" id="KW-0446">Lipid-binding</keyword>